<evidence type="ECO:0000256" key="8">
    <source>
        <dbReference type="ARBA" id="ARBA00022759"/>
    </source>
</evidence>
<comment type="similarity">
    <text evidence="3">Belongs to the RNase H family.</text>
</comment>
<dbReference type="PANTHER" id="PTHR10642">
    <property type="entry name" value="RIBONUCLEASE H1"/>
    <property type="match status" value="1"/>
</dbReference>
<dbReference type="Proteomes" id="UP001611580">
    <property type="component" value="Unassembled WGS sequence"/>
</dbReference>
<comment type="subunit">
    <text evidence="4">Monomer.</text>
</comment>
<dbReference type="InterPro" id="IPR036397">
    <property type="entry name" value="RNaseH_sf"/>
</dbReference>
<keyword evidence="10" id="KW-0460">Magnesium</keyword>
<evidence type="ECO:0000256" key="1">
    <source>
        <dbReference type="ARBA" id="ARBA00000077"/>
    </source>
</evidence>
<organism evidence="12 13">
    <name type="scientific">Promicromonospora kroppenstedtii</name>
    <dbReference type="NCBI Taxonomy" id="440482"/>
    <lineage>
        <taxon>Bacteria</taxon>
        <taxon>Bacillati</taxon>
        <taxon>Actinomycetota</taxon>
        <taxon>Actinomycetes</taxon>
        <taxon>Micrococcales</taxon>
        <taxon>Promicromonosporaceae</taxon>
        <taxon>Promicromonospora</taxon>
    </lineage>
</organism>
<evidence type="ECO:0000256" key="4">
    <source>
        <dbReference type="ARBA" id="ARBA00011245"/>
    </source>
</evidence>
<dbReference type="PROSITE" id="PS50879">
    <property type="entry name" value="RNASE_H_1"/>
    <property type="match status" value="1"/>
</dbReference>
<dbReference type="Gene3D" id="3.30.420.10">
    <property type="entry name" value="Ribonuclease H-like superfamily/Ribonuclease H"/>
    <property type="match status" value="1"/>
</dbReference>
<keyword evidence="7" id="KW-0479">Metal-binding</keyword>
<keyword evidence="8" id="KW-0255">Endonuclease</keyword>
<feature type="domain" description="RNase H type-1" evidence="11">
    <location>
        <begin position="1"/>
        <end position="141"/>
    </location>
</feature>
<dbReference type="RefSeq" id="WP_397404011.1">
    <property type="nucleotide sequence ID" value="NZ_JBIRYI010000005.1"/>
</dbReference>
<evidence type="ECO:0000256" key="7">
    <source>
        <dbReference type="ARBA" id="ARBA00022723"/>
    </source>
</evidence>
<comment type="cofactor">
    <cofactor evidence="2">
        <name>Mg(2+)</name>
        <dbReference type="ChEBI" id="CHEBI:18420"/>
    </cofactor>
</comment>
<dbReference type="EMBL" id="JBIRYI010000005">
    <property type="protein sequence ID" value="MFI2487369.1"/>
    <property type="molecule type" value="Genomic_DNA"/>
</dbReference>
<evidence type="ECO:0000256" key="5">
    <source>
        <dbReference type="ARBA" id="ARBA00012180"/>
    </source>
</evidence>
<comment type="caution">
    <text evidence="12">The sequence shown here is derived from an EMBL/GenBank/DDBJ whole genome shotgun (WGS) entry which is preliminary data.</text>
</comment>
<dbReference type="GO" id="GO:0004523">
    <property type="term" value="F:RNA-DNA hybrid ribonuclease activity"/>
    <property type="evidence" value="ECO:0007669"/>
    <property type="project" value="UniProtKB-EC"/>
</dbReference>
<dbReference type="PANTHER" id="PTHR10642:SF26">
    <property type="entry name" value="RIBONUCLEASE H1"/>
    <property type="match status" value="1"/>
</dbReference>
<dbReference type="InterPro" id="IPR012337">
    <property type="entry name" value="RNaseH-like_sf"/>
</dbReference>
<dbReference type="InterPro" id="IPR002156">
    <property type="entry name" value="RNaseH_domain"/>
</dbReference>
<evidence type="ECO:0000313" key="13">
    <source>
        <dbReference type="Proteomes" id="UP001611580"/>
    </source>
</evidence>
<protein>
    <recommendedName>
        <fullName evidence="5">ribonuclease H</fullName>
        <ecNumber evidence="5">3.1.26.4</ecNumber>
    </recommendedName>
</protein>
<evidence type="ECO:0000256" key="9">
    <source>
        <dbReference type="ARBA" id="ARBA00022801"/>
    </source>
</evidence>
<evidence type="ECO:0000256" key="3">
    <source>
        <dbReference type="ARBA" id="ARBA00005300"/>
    </source>
</evidence>
<dbReference type="SUPFAM" id="SSF53098">
    <property type="entry name" value="Ribonuclease H-like"/>
    <property type="match status" value="1"/>
</dbReference>
<evidence type="ECO:0000313" key="12">
    <source>
        <dbReference type="EMBL" id="MFI2487369.1"/>
    </source>
</evidence>
<keyword evidence="9 12" id="KW-0378">Hydrolase</keyword>
<dbReference type="CDD" id="cd09278">
    <property type="entry name" value="RNase_HI_prokaryote_like"/>
    <property type="match status" value="1"/>
</dbReference>
<comment type="catalytic activity">
    <reaction evidence="1">
        <text>Endonucleolytic cleavage to 5'-phosphomonoester.</text>
        <dbReference type="EC" id="3.1.26.4"/>
    </reaction>
</comment>
<sequence>MDAVIIVSTHGSAAPGGAIGWAWINHAGGQFDSGGAAQGNDQVAALSALLRAIDAHPGSEPLLVESGSQYAVRSVSEWSEGWKRNGWRSPAGEPVPNLDLVQDIDRAVTERTGPVRFHWVRGHVGNPYNERVDQLAGFAAEEWAAGRGGVGEMLVPDGGMIPDAELQGAGLTGEPRESAAPVTRPTPVVTGAGIGRTWESDTLF</sequence>
<dbReference type="InterPro" id="IPR050092">
    <property type="entry name" value="RNase_H"/>
</dbReference>
<keyword evidence="6" id="KW-0540">Nuclease</keyword>
<dbReference type="EC" id="3.1.26.4" evidence="5"/>
<evidence type="ECO:0000256" key="6">
    <source>
        <dbReference type="ARBA" id="ARBA00022722"/>
    </source>
</evidence>
<evidence type="ECO:0000256" key="2">
    <source>
        <dbReference type="ARBA" id="ARBA00001946"/>
    </source>
</evidence>
<keyword evidence="13" id="KW-1185">Reference proteome</keyword>
<name>A0ABW7XJF2_9MICO</name>
<evidence type="ECO:0000256" key="10">
    <source>
        <dbReference type="ARBA" id="ARBA00022842"/>
    </source>
</evidence>
<accession>A0ABW7XJF2</accession>
<evidence type="ECO:0000259" key="11">
    <source>
        <dbReference type="PROSITE" id="PS50879"/>
    </source>
</evidence>
<dbReference type="InterPro" id="IPR022892">
    <property type="entry name" value="RNaseHI"/>
</dbReference>
<proteinExistence type="inferred from homology"/>
<gene>
    <name evidence="12" type="ORF">ACH47X_10700</name>
</gene>
<reference evidence="12 13" key="1">
    <citation type="submission" date="2024-10" db="EMBL/GenBank/DDBJ databases">
        <title>The Natural Products Discovery Center: Release of the First 8490 Sequenced Strains for Exploring Actinobacteria Biosynthetic Diversity.</title>
        <authorList>
            <person name="Kalkreuter E."/>
            <person name="Kautsar S.A."/>
            <person name="Yang D."/>
            <person name="Bader C.D."/>
            <person name="Teijaro C.N."/>
            <person name="Fluegel L."/>
            <person name="Davis C.M."/>
            <person name="Simpson J.R."/>
            <person name="Lauterbach L."/>
            <person name="Steele A.D."/>
            <person name="Gui C."/>
            <person name="Meng S."/>
            <person name="Li G."/>
            <person name="Viehrig K."/>
            <person name="Ye F."/>
            <person name="Su P."/>
            <person name="Kiefer A.F."/>
            <person name="Nichols A."/>
            <person name="Cepeda A.J."/>
            <person name="Yan W."/>
            <person name="Fan B."/>
            <person name="Jiang Y."/>
            <person name="Adhikari A."/>
            <person name="Zheng C.-J."/>
            <person name="Schuster L."/>
            <person name="Cowan T.M."/>
            <person name="Smanski M.J."/>
            <person name="Chevrette M.G."/>
            <person name="De Carvalho L.P.S."/>
            <person name="Shen B."/>
        </authorList>
    </citation>
    <scope>NUCLEOTIDE SEQUENCE [LARGE SCALE GENOMIC DNA]</scope>
    <source>
        <strain evidence="12 13">NPDC019481</strain>
    </source>
</reference>
<dbReference type="Pfam" id="PF00075">
    <property type="entry name" value="RNase_H"/>
    <property type="match status" value="1"/>
</dbReference>